<dbReference type="EMBL" id="BAAAUV010000005">
    <property type="protein sequence ID" value="GAA3208830.1"/>
    <property type="molecule type" value="Genomic_DNA"/>
</dbReference>
<evidence type="ECO:0000256" key="3">
    <source>
        <dbReference type="ARBA" id="ARBA00022692"/>
    </source>
</evidence>
<feature type="transmembrane region" description="Helical" evidence="6">
    <location>
        <begin position="9"/>
        <end position="26"/>
    </location>
</feature>
<feature type="transmembrane region" description="Helical" evidence="6">
    <location>
        <begin position="196"/>
        <end position="218"/>
    </location>
</feature>
<feature type="transmembrane region" description="Helical" evidence="6">
    <location>
        <begin position="65"/>
        <end position="87"/>
    </location>
</feature>
<comment type="similarity">
    <text evidence="2">Belongs to the autoinducer-2 exporter (AI-2E) (TC 2.A.86) family.</text>
</comment>
<dbReference type="InterPro" id="IPR002549">
    <property type="entry name" value="AI-2E-like"/>
</dbReference>
<feature type="transmembrane region" description="Helical" evidence="6">
    <location>
        <begin position="299"/>
        <end position="321"/>
    </location>
</feature>
<feature type="transmembrane region" description="Helical" evidence="6">
    <location>
        <begin position="32"/>
        <end position="53"/>
    </location>
</feature>
<dbReference type="PANTHER" id="PTHR21716:SF64">
    <property type="entry name" value="AI-2 TRANSPORT PROTEIN TQSA"/>
    <property type="match status" value="1"/>
</dbReference>
<comment type="subcellular location">
    <subcellularLocation>
        <location evidence="1">Membrane</location>
        <topology evidence="1">Multi-pass membrane protein</topology>
    </subcellularLocation>
</comment>
<evidence type="ECO:0000256" key="6">
    <source>
        <dbReference type="SAM" id="Phobius"/>
    </source>
</evidence>
<keyword evidence="5 6" id="KW-0472">Membrane</keyword>
<gene>
    <name evidence="7" type="ORF">GCM10010468_25960</name>
</gene>
<evidence type="ECO:0000256" key="1">
    <source>
        <dbReference type="ARBA" id="ARBA00004141"/>
    </source>
</evidence>
<feature type="transmembrane region" description="Helical" evidence="6">
    <location>
        <begin position="224"/>
        <end position="254"/>
    </location>
</feature>
<evidence type="ECO:0000256" key="5">
    <source>
        <dbReference type="ARBA" id="ARBA00023136"/>
    </source>
</evidence>
<evidence type="ECO:0000256" key="2">
    <source>
        <dbReference type="ARBA" id="ARBA00009773"/>
    </source>
</evidence>
<comment type="caution">
    <text evidence="7">The sequence shown here is derived from an EMBL/GenBank/DDBJ whole genome shotgun (WGS) entry which is preliminary data.</text>
</comment>
<evidence type="ECO:0000313" key="7">
    <source>
        <dbReference type="EMBL" id="GAA3208830.1"/>
    </source>
</evidence>
<feature type="transmembrane region" description="Helical" evidence="6">
    <location>
        <begin position="140"/>
        <end position="160"/>
    </location>
</feature>
<dbReference type="Proteomes" id="UP001501237">
    <property type="component" value="Unassembled WGS sequence"/>
</dbReference>
<accession>A0ABP6Q906</accession>
<proteinExistence type="inferred from homology"/>
<evidence type="ECO:0000313" key="8">
    <source>
        <dbReference type="Proteomes" id="UP001501237"/>
    </source>
</evidence>
<sequence>MVRGRISDGLLLLVGGAAAVVCLGGLRSVSSISGPFFLALVLTVAATPLRVALIRRGAPGWASALLPLLAVLAGLGATAGALAFSVARLATVLPEYQDDFAELTRRASEFLTARGVGQAQATAALSGLDPSRLASLLQDFLTGLLGALSAGLLIVVLLYAMSIDAVGLHRALNRLEGPRPRLVTALRRYSTDTYRYLLVSTVFGLIVAVLDTIALAVLDVPLPVLWGLLAFITNYIPNVGFVIGLVPPALLALLDSGPETMAWVIAVYCVLNFVIQSLIQPKFVGDAAGLSVTITMVSLAVWTFVLGPVGAILAVPLTLLARTLLLDHDPEKAWVGPLLSAD</sequence>
<feature type="transmembrane region" description="Helical" evidence="6">
    <location>
        <begin position="261"/>
        <end position="279"/>
    </location>
</feature>
<evidence type="ECO:0000256" key="4">
    <source>
        <dbReference type="ARBA" id="ARBA00022989"/>
    </source>
</evidence>
<keyword evidence="8" id="KW-1185">Reference proteome</keyword>
<keyword evidence="3 6" id="KW-0812">Transmembrane</keyword>
<name>A0ABP6Q906_9ACTN</name>
<organism evidence="7 8">
    <name type="scientific">Actinocorallia longicatena</name>
    <dbReference type="NCBI Taxonomy" id="111803"/>
    <lineage>
        <taxon>Bacteria</taxon>
        <taxon>Bacillati</taxon>
        <taxon>Actinomycetota</taxon>
        <taxon>Actinomycetes</taxon>
        <taxon>Streptosporangiales</taxon>
        <taxon>Thermomonosporaceae</taxon>
        <taxon>Actinocorallia</taxon>
    </lineage>
</organism>
<keyword evidence="4 6" id="KW-1133">Transmembrane helix</keyword>
<dbReference type="RefSeq" id="WP_344826843.1">
    <property type="nucleotide sequence ID" value="NZ_BAAAUV010000005.1"/>
</dbReference>
<protein>
    <submittedName>
        <fullName evidence="7">AI-2E family transporter</fullName>
    </submittedName>
</protein>
<reference evidence="8" key="1">
    <citation type="journal article" date="2019" name="Int. J. Syst. Evol. Microbiol.">
        <title>The Global Catalogue of Microorganisms (GCM) 10K type strain sequencing project: providing services to taxonomists for standard genome sequencing and annotation.</title>
        <authorList>
            <consortium name="The Broad Institute Genomics Platform"/>
            <consortium name="The Broad Institute Genome Sequencing Center for Infectious Disease"/>
            <person name="Wu L."/>
            <person name="Ma J."/>
        </authorList>
    </citation>
    <scope>NUCLEOTIDE SEQUENCE [LARGE SCALE GENOMIC DNA]</scope>
    <source>
        <strain evidence="8">JCM 9377</strain>
    </source>
</reference>
<dbReference type="Pfam" id="PF01594">
    <property type="entry name" value="AI-2E_transport"/>
    <property type="match status" value="1"/>
</dbReference>
<dbReference type="PANTHER" id="PTHR21716">
    <property type="entry name" value="TRANSMEMBRANE PROTEIN"/>
    <property type="match status" value="1"/>
</dbReference>